<feature type="transmembrane region" description="Helical" evidence="4">
    <location>
        <begin position="31"/>
        <end position="53"/>
    </location>
</feature>
<dbReference type="SUPFAM" id="SSF141091">
    <property type="entry name" value="L21p-like"/>
    <property type="match status" value="1"/>
</dbReference>
<dbReference type="AlphaFoldDB" id="A0A7J6U4I3"/>
<feature type="transmembrane region" description="Helical" evidence="4">
    <location>
        <begin position="59"/>
        <end position="77"/>
    </location>
</feature>
<feature type="transmembrane region" description="Helical" evidence="4">
    <location>
        <begin position="274"/>
        <end position="292"/>
    </location>
</feature>
<dbReference type="Pfam" id="PF00829">
    <property type="entry name" value="Ribosomal_L21p"/>
    <property type="match status" value="1"/>
</dbReference>
<reference evidence="5 6" key="1">
    <citation type="submission" date="2020-04" db="EMBL/GenBank/DDBJ databases">
        <title>Perkinsus olseni comparative genomics.</title>
        <authorList>
            <person name="Bogema D.R."/>
        </authorList>
    </citation>
    <scope>NUCLEOTIDE SEQUENCE [LARGE SCALE GENOMIC DNA]</scope>
    <source>
        <strain evidence="5">ATCC PRA-205</strain>
    </source>
</reference>
<feature type="transmembrane region" description="Helical" evidence="4">
    <location>
        <begin position="354"/>
        <end position="371"/>
    </location>
</feature>
<evidence type="ECO:0000256" key="4">
    <source>
        <dbReference type="SAM" id="Phobius"/>
    </source>
</evidence>
<feature type="transmembrane region" description="Helical" evidence="4">
    <location>
        <begin position="188"/>
        <end position="207"/>
    </location>
</feature>
<dbReference type="PANTHER" id="PTHR21349">
    <property type="entry name" value="50S RIBOSOMAL PROTEIN L21"/>
    <property type="match status" value="1"/>
</dbReference>
<name>A0A7J6U4I3_PEROL</name>
<accession>A0A7J6U4I3</accession>
<keyword evidence="4" id="KW-0812">Transmembrane</keyword>
<evidence type="ECO:0000256" key="1">
    <source>
        <dbReference type="ARBA" id="ARBA00008563"/>
    </source>
</evidence>
<dbReference type="PANTHER" id="PTHR21349:SF0">
    <property type="entry name" value="LARGE RIBOSOMAL SUBUNIT PROTEIN BL21M"/>
    <property type="match status" value="1"/>
</dbReference>
<comment type="caution">
    <text evidence="5">The sequence shown here is derived from an EMBL/GenBank/DDBJ whole genome shotgun (WGS) entry which is preliminary data.</text>
</comment>
<dbReference type="GO" id="GO:0003735">
    <property type="term" value="F:structural constituent of ribosome"/>
    <property type="evidence" value="ECO:0007669"/>
    <property type="project" value="TreeGrafter"/>
</dbReference>
<dbReference type="InterPro" id="IPR028909">
    <property type="entry name" value="bL21-like"/>
</dbReference>
<proteinExistence type="inferred from homology"/>
<comment type="similarity">
    <text evidence="1">Belongs to the bacterial ribosomal protein bL21 family.</text>
</comment>
<gene>
    <name evidence="5" type="ORF">FOZ62_005523</name>
</gene>
<evidence type="ECO:0000313" key="6">
    <source>
        <dbReference type="Proteomes" id="UP000574390"/>
    </source>
</evidence>
<keyword evidence="4" id="KW-0472">Membrane</keyword>
<feature type="transmembrane region" description="Helical" evidence="4">
    <location>
        <begin position="214"/>
        <end position="234"/>
    </location>
</feature>
<dbReference type="GO" id="GO:0005762">
    <property type="term" value="C:mitochondrial large ribosomal subunit"/>
    <property type="evidence" value="ECO:0007669"/>
    <property type="project" value="TreeGrafter"/>
</dbReference>
<feature type="transmembrane region" description="Helical" evidence="4">
    <location>
        <begin position="131"/>
        <end position="148"/>
    </location>
</feature>
<dbReference type="InterPro" id="IPR036164">
    <property type="entry name" value="bL21-like_sf"/>
</dbReference>
<feature type="transmembrane region" description="Helical" evidence="4">
    <location>
        <begin position="89"/>
        <end position="119"/>
    </location>
</feature>
<evidence type="ECO:0000256" key="2">
    <source>
        <dbReference type="ARBA" id="ARBA00044129"/>
    </source>
</evidence>
<keyword evidence="4" id="KW-1133">Transmembrane helix</keyword>
<feature type="transmembrane region" description="Helical" evidence="4">
    <location>
        <begin position="240"/>
        <end position="262"/>
    </location>
</feature>
<feature type="transmembrane region" description="Helical" evidence="4">
    <location>
        <begin position="312"/>
        <end position="333"/>
    </location>
</feature>
<dbReference type="Proteomes" id="UP000574390">
    <property type="component" value="Unassembled WGS sequence"/>
</dbReference>
<evidence type="ECO:0000313" key="5">
    <source>
        <dbReference type="EMBL" id="KAF4752599.1"/>
    </source>
</evidence>
<dbReference type="EMBL" id="JABANM010002414">
    <property type="protein sequence ID" value="KAF4752599.1"/>
    <property type="molecule type" value="Genomic_DNA"/>
</dbReference>
<sequence length="855" mass="98620">MSRAATPTRAEQTASEKKATPEAPANSMDAITVFTFFWSQLMLLQCVKLFFIFKSSRTVQNAIPLVSLAIVDFLALVKPRCRYVTMTSLLVGFVVIFVTGHYSNHIFADIALGSCIFLTYKSDRSEWVNRATWAMRAMVIALYFVTGIDKMNEGWASHEYSCCILMFGGFVGLPLFKFWVPSWAPWDFMPHLAVIIEIGLPIALILGAAKGKYFWLRFVCFWGALFHCVLAETVSPMSVYPFTMAMAPMYTFVLPEQAALVANTVVNWLNAKPILRWGAFLGLFAAFVSAWPMLMAPELEGAMPFEYPPYGLWAFAAVWSLCSCVYLLCVTFWPAPKSDVPVKRVYPKRSLLGSIPWIFICCLAACPYLGIRNYPALAMFSNLRTEGGQPNSHVFGDDFDFLGYQRDYVTVHSTNIPSIEWAQVDLGQLFTSETKRFLTEYNISSEFWITPPFKGWPYPPTREFVPYSTPFVELRRRIAEMKDFPKDAYINYTRTQAPPQLRLAKVWDIFGVAHPMADLDKPASQDFVYNSTVRGTEAFKDLETPLSPLVDVKHRRRASYAHKLEFQVGKHRGGENMKVPHKVPKHPLLDTDQNMNEIVTYADLKLRWNYVGDVRRNRMNMRRKWKSFPNRHPKREVTTAFVQHDRMPFITEPPKDPPPGMKLDLENAFVVFLSGKWLQHKATVGDIIQTERIKRKQAGDQIVFGSVLLVGTKDWTLMGKPVIPYAKVHCTIEQQTLTKDQVSFIYKPKRRWFRFRRVRYWVTMLRLDRIEVDPRYSEAPEDKPLKPVRLLDMWASRWQTPEELRAVQRDEAGTMLAEKIYDGTEQAPGHHQRRGLVEAYRFYPDPQAPHQRWHW</sequence>
<feature type="region of interest" description="Disordered" evidence="3">
    <location>
        <begin position="1"/>
        <end position="22"/>
    </location>
</feature>
<organism evidence="5 6">
    <name type="scientific">Perkinsus olseni</name>
    <name type="common">Perkinsus atlanticus</name>
    <dbReference type="NCBI Taxonomy" id="32597"/>
    <lineage>
        <taxon>Eukaryota</taxon>
        <taxon>Sar</taxon>
        <taxon>Alveolata</taxon>
        <taxon>Perkinsozoa</taxon>
        <taxon>Perkinsea</taxon>
        <taxon>Perkinsida</taxon>
        <taxon>Perkinsidae</taxon>
        <taxon>Perkinsus</taxon>
    </lineage>
</organism>
<protein>
    <recommendedName>
        <fullName evidence="2">Large ribosomal subunit protein bL21m</fullName>
    </recommendedName>
</protein>
<evidence type="ECO:0000256" key="3">
    <source>
        <dbReference type="SAM" id="MobiDB-lite"/>
    </source>
</evidence>
<feature type="transmembrane region" description="Helical" evidence="4">
    <location>
        <begin position="160"/>
        <end position="176"/>
    </location>
</feature>